<protein>
    <submittedName>
        <fullName evidence="4">TetR/AcrR family transcriptional regulator</fullName>
    </submittedName>
</protein>
<accession>A0A8E7B521</accession>
<dbReference type="InterPro" id="IPR050109">
    <property type="entry name" value="HTH-type_TetR-like_transc_reg"/>
</dbReference>
<dbReference type="PRINTS" id="PR00455">
    <property type="entry name" value="HTHTETR"/>
</dbReference>
<feature type="domain" description="HTH tetR-type" evidence="3">
    <location>
        <begin position="10"/>
        <end position="70"/>
    </location>
</feature>
<dbReference type="PROSITE" id="PS50977">
    <property type="entry name" value="HTH_TETR_2"/>
    <property type="match status" value="1"/>
</dbReference>
<keyword evidence="1 2" id="KW-0238">DNA-binding</keyword>
<dbReference type="Pfam" id="PF00440">
    <property type="entry name" value="TetR_N"/>
    <property type="match status" value="1"/>
</dbReference>
<dbReference type="PANTHER" id="PTHR30055">
    <property type="entry name" value="HTH-TYPE TRANSCRIPTIONAL REGULATOR RUTR"/>
    <property type="match status" value="1"/>
</dbReference>
<evidence type="ECO:0000313" key="5">
    <source>
        <dbReference type="Proteomes" id="UP000680656"/>
    </source>
</evidence>
<dbReference type="InterPro" id="IPR009057">
    <property type="entry name" value="Homeodomain-like_sf"/>
</dbReference>
<dbReference type="SUPFAM" id="SSF46689">
    <property type="entry name" value="Homeodomain-like"/>
    <property type="match status" value="1"/>
</dbReference>
<dbReference type="AlphaFoldDB" id="A0A8E7B521"/>
<proteinExistence type="predicted"/>
<gene>
    <name evidence="4" type="ORF">KHC33_13985</name>
</gene>
<name>A0A8E7B521_9EURY</name>
<sequence length="214" mass="25484">MPKVVPEYKEEAKRRIIDAAMEVIAERGCDQLTFDYVAEKIGVTKGAVYWYFKTKDELITAVMKKFQSEFERINFDSFYNRPIDEMFLQIFNKFSLTDHRQRAVFFEMFAMAVRNLELRRSTRDYYASLITTFEDAVKKEQKQNPKRNQMDSHKVALLMVALYSGLQNFELVWMCQDEMKELWLDGIRLLFNPLDDEISDMKKKSDKKTNEKKT</sequence>
<dbReference type="GO" id="GO:0000976">
    <property type="term" value="F:transcription cis-regulatory region binding"/>
    <property type="evidence" value="ECO:0007669"/>
    <property type="project" value="TreeGrafter"/>
</dbReference>
<evidence type="ECO:0000256" key="2">
    <source>
        <dbReference type="PROSITE-ProRule" id="PRU00335"/>
    </source>
</evidence>
<dbReference type="KEGG" id="mrtj:KHC33_13985"/>
<feature type="DNA-binding region" description="H-T-H motif" evidence="2">
    <location>
        <begin position="33"/>
        <end position="52"/>
    </location>
</feature>
<dbReference type="InterPro" id="IPR036271">
    <property type="entry name" value="Tet_transcr_reg_TetR-rel_C_sf"/>
</dbReference>
<keyword evidence="5" id="KW-1185">Reference proteome</keyword>
<dbReference type="SUPFAM" id="SSF48498">
    <property type="entry name" value="Tetracyclin repressor-like, C-terminal domain"/>
    <property type="match status" value="1"/>
</dbReference>
<evidence type="ECO:0000313" key="4">
    <source>
        <dbReference type="EMBL" id="QVV90648.1"/>
    </source>
</evidence>
<evidence type="ECO:0000259" key="3">
    <source>
        <dbReference type="PROSITE" id="PS50977"/>
    </source>
</evidence>
<dbReference type="InterPro" id="IPR001647">
    <property type="entry name" value="HTH_TetR"/>
</dbReference>
<dbReference type="Proteomes" id="UP000680656">
    <property type="component" value="Chromosome"/>
</dbReference>
<evidence type="ECO:0000256" key="1">
    <source>
        <dbReference type="ARBA" id="ARBA00023125"/>
    </source>
</evidence>
<reference evidence="4 5" key="1">
    <citation type="submission" date="2021-05" db="EMBL/GenBank/DDBJ databases">
        <title>A novel Methanospirillum isolate from a pyrite-forming mixed culture.</title>
        <authorList>
            <person name="Bunk B."/>
            <person name="Sproer C."/>
            <person name="Spring S."/>
            <person name="Pester M."/>
        </authorList>
    </citation>
    <scope>NUCLEOTIDE SEQUENCE [LARGE SCALE GENOMIC DNA]</scope>
    <source>
        <strain evidence="4 5">J.3.6.1-F.2.7.3</strain>
    </source>
</reference>
<dbReference type="EMBL" id="CP075546">
    <property type="protein sequence ID" value="QVV90648.1"/>
    <property type="molecule type" value="Genomic_DNA"/>
</dbReference>
<dbReference type="GO" id="GO:0003700">
    <property type="term" value="F:DNA-binding transcription factor activity"/>
    <property type="evidence" value="ECO:0007669"/>
    <property type="project" value="TreeGrafter"/>
</dbReference>
<organism evidence="4 5">
    <name type="scientific">Methanospirillum purgamenti</name>
    <dbReference type="NCBI Taxonomy" id="2834276"/>
    <lineage>
        <taxon>Archaea</taxon>
        <taxon>Methanobacteriati</taxon>
        <taxon>Methanobacteriota</taxon>
        <taxon>Stenosarchaea group</taxon>
        <taxon>Methanomicrobia</taxon>
        <taxon>Methanomicrobiales</taxon>
        <taxon>Methanospirillaceae</taxon>
        <taxon>Methanospirillum</taxon>
    </lineage>
</organism>
<dbReference type="PANTHER" id="PTHR30055:SF226">
    <property type="entry name" value="HTH-TYPE TRANSCRIPTIONAL REGULATOR PKSA"/>
    <property type="match status" value="1"/>
</dbReference>
<dbReference type="Gene3D" id="1.10.357.10">
    <property type="entry name" value="Tetracycline Repressor, domain 2"/>
    <property type="match status" value="1"/>
</dbReference>